<name>A0ABQ0CW44_9HYPO</name>
<dbReference type="Proteomes" id="UP001562357">
    <property type="component" value="Unassembled WGS sequence"/>
</dbReference>
<evidence type="ECO:0000313" key="4">
    <source>
        <dbReference type="Proteomes" id="UP001562357"/>
    </source>
</evidence>
<evidence type="ECO:0000256" key="1">
    <source>
        <dbReference type="ARBA" id="ARBA00006484"/>
    </source>
</evidence>
<dbReference type="EMBL" id="BAAFGZ010000298">
    <property type="protein sequence ID" value="GAB0137618.1"/>
    <property type="molecule type" value="Genomic_DNA"/>
</dbReference>
<dbReference type="InterPro" id="IPR036291">
    <property type="entry name" value="NAD(P)-bd_dom_sf"/>
</dbReference>
<dbReference type="PANTHER" id="PTHR24320">
    <property type="entry name" value="RETINOL DEHYDROGENASE"/>
    <property type="match status" value="1"/>
</dbReference>
<keyword evidence="2" id="KW-0560">Oxidoreductase</keyword>
<protein>
    <submittedName>
        <fullName evidence="3">Uncharacterized protein</fullName>
    </submittedName>
</protein>
<sequence>MTSLAKTVVATGLSSGLVSYQPPDTRYGTILPTLTREQGFEVLKQLLERTTPYNVVIGVRDTKTTDDAVEKLQYDRAANAVTVLPVDLSDLKGVKTFAQQALDSVGQGKIDYLLLNAGMFKGAGGKGPHGSKWCEAAVVNHFSQHYLIHLLREKLVASHSRIVVVSSGAIRNVQDPATIEEKIRGGSGTDGYPVYASTKFIQLLGAHWWRRQLKGQCDVVAVSPGLVPNTGLGRGAGLQLPVDSPNAKTIPQGASSILEALTRSDFPEDPDRIFLTSWGEWWEKDAIGKTVDRDLQDKWSPGKDELEKDVM</sequence>
<organism evidence="3 4">
    <name type="scientific">Epichloe bromicola</name>
    <dbReference type="NCBI Taxonomy" id="79588"/>
    <lineage>
        <taxon>Eukaryota</taxon>
        <taxon>Fungi</taxon>
        <taxon>Dikarya</taxon>
        <taxon>Ascomycota</taxon>
        <taxon>Pezizomycotina</taxon>
        <taxon>Sordariomycetes</taxon>
        <taxon>Hypocreomycetidae</taxon>
        <taxon>Hypocreales</taxon>
        <taxon>Clavicipitaceae</taxon>
        <taxon>Epichloe</taxon>
    </lineage>
</organism>
<gene>
    <name evidence="3" type="primary">g5875</name>
    <name evidence="3" type="ORF">EsDP_00005875</name>
</gene>
<dbReference type="InterPro" id="IPR002347">
    <property type="entry name" value="SDR_fam"/>
</dbReference>
<evidence type="ECO:0000313" key="3">
    <source>
        <dbReference type="EMBL" id="GAB0137618.1"/>
    </source>
</evidence>
<dbReference type="Gene3D" id="3.40.50.720">
    <property type="entry name" value="NAD(P)-binding Rossmann-like Domain"/>
    <property type="match status" value="1"/>
</dbReference>
<dbReference type="SUPFAM" id="SSF51735">
    <property type="entry name" value="NAD(P)-binding Rossmann-fold domains"/>
    <property type="match status" value="1"/>
</dbReference>
<accession>A0ABQ0CW44</accession>
<comment type="similarity">
    <text evidence="1">Belongs to the short-chain dehydrogenases/reductases (SDR) family.</text>
</comment>
<reference evidence="4" key="1">
    <citation type="submission" date="2024-06" db="EMBL/GenBank/DDBJ databases">
        <title>Draft Genome Sequences of Epichloe bromicola Strains Isolated from Elymus ciliaris.</title>
        <authorList>
            <consortium name="Epichloe bromicola genome sequencing consortium"/>
            <person name="Miura A."/>
            <person name="Imano S."/>
            <person name="Ashida A."/>
            <person name="Sato I."/>
            <person name="Chiba S."/>
            <person name="Tanaka A."/>
            <person name="Camagna M."/>
            <person name="Takemoto D."/>
        </authorList>
    </citation>
    <scope>NUCLEOTIDE SEQUENCE [LARGE SCALE GENOMIC DNA]</scope>
    <source>
        <strain evidence="4">DP</strain>
    </source>
</reference>
<keyword evidence="4" id="KW-1185">Reference proteome</keyword>
<proteinExistence type="inferred from homology"/>
<dbReference type="PANTHER" id="PTHR24320:SF148">
    <property type="entry name" value="NAD(P)-BINDING ROSSMANN-FOLD SUPERFAMILY PROTEIN"/>
    <property type="match status" value="1"/>
</dbReference>
<comment type="caution">
    <text evidence="3">The sequence shown here is derived from an EMBL/GenBank/DDBJ whole genome shotgun (WGS) entry which is preliminary data.</text>
</comment>
<dbReference type="Pfam" id="PF00106">
    <property type="entry name" value="adh_short"/>
    <property type="match status" value="1"/>
</dbReference>
<evidence type="ECO:0000256" key="2">
    <source>
        <dbReference type="ARBA" id="ARBA00023002"/>
    </source>
</evidence>